<protein>
    <submittedName>
        <fullName evidence="6">Methyltransferase YrrT</fullName>
        <ecNumber evidence="6">2.1.1.-</ecNumber>
    </submittedName>
</protein>
<evidence type="ECO:0000256" key="3">
    <source>
        <dbReference type="ARBA" id="ARBA00023125"/>
    </source>
</evidence>
<organism evidence="6 7">
    <name type="scientific">Paenibacillus konkukensis</name>
    <dbReference type="NCBI Taxonomy" id="2020716"/>
    <lineage>
        <taxon>Bacteria</taxon>
        <taxon>Bacillati</taxon>
        <taxon>Bacillota</taxon>
        <taxon>Bacilli</taxon>
        <taxon>Bacillales</taxon>
        <taxon>Paenibacillaceae</taxon>
        <taxon>Paenibacillus</taxon>
    </lineage>
</organism>
<evidence type="ECO:0000256" key="1">
    <source>
        <dbReference type="ARBA" id="ARBA00022491"/>
    </source>
</evidence>
<dbReference type="GO" id="GO:0032259">
    <property type="term" value="P:methylation"/>
    <property type="evidence" value="ECO:0007669"/>
    <property type="project" value="UniProtKB-KW"/>
</dbReference>
<dbReference type="SMART" id="SM00422">
    <property type="entry name" value="HTH_MERR"/>
    <property type="match status" value="1"/>
</dbReference>
<dbReference type="Gene3D" id="1.10.1660.10">
    <property type="match status" value="1"/>
</dbReference>
<dbReference type="EMBL" id="CP027059">
    <property type="protein sequence ID" value="UQZ83663.1"/>
    <property type="molecule type" value="Genomic_DNA"/>
</dbReference>
<keyword evidence="4" id="KW-0804">Transcription</keyword>
<dbReference type="Pfam" id="PF13411">
    <property type="entry name" value="MerR_1"/>
    <property type="match status" value="1"/>
</dbReference>
<dbReference type="SUPFAM" id="SSF46955">
    <property type="entry name" value="Putative DNA-binding domain"/>
    <property type="match status" value="1"/>
</dbReference>
<gene>
    <name evidence="6" type="primary">yrrT</name>
    <name evidence="6" type="ORF">SK3146_02870</name>
</gene>
<dbReference type="SUPFAM" id="SSF53335">
    <property type="entry name" value="S-adenosyl-L-methionine-dependent methyltransferases"/>
    <property type="match status" value="1"/>
</dbReference>
<keyword evidence="2" id="KW-0805">Transcription regulation</keyword>
<name>A0ABY4RNC6_9BACL</name>
<evidence type="ECO:0000313" key="7">
    <source>
        <dbReference type="Proteomes" id="UP001057134"/>
    </source>
</evidence>
<dbReference type="PROSITE" id="PS50937">
    <property type="entry name" value="HTH_MERR_2"/>
    <property type="match status" value="1"/>
</dbReference>
<sequence length="354" mass="40535">MKINELARRLDVTPRAIRFYEEKGLLHPVYGENGYRYYTEEDAWRLQAIAAFRELGFSVGGIAKLLQYADRGDQESFRHYLELQRAVLVSQWVEWKHVLAAMDKLIGKSAERRPLALDDLFGLAASMKRLKSTRSSWEDRWDYDGLAEQFDRSGGEQSASPVGFMASAADYERALSFTGQWLAPRPGEAGLDIGAGTGTLAGRLQQAGARMSAVEQSRQMLVRCRNNYPDVQAKLGNFLALPFLEAEFDFAATHFAFHHLNEEQQTLALEEMDRVLKPHGRIVITALMFEHKEAQEARMNELRLAGRQELLTGLSQRFPADRSKIIGWFRRHDYITVQQQLNDWVHMVYAVRKH</sequence>
<evidence type="ECO:0000256" key="4">
    <source>
        <dbReference type="ARBA" id="ARBA00023163"/>
    </source>
</evidence>
<dbReference type="EC" id="2.1.1.-" evidence="6"/>
<dbReference type="Gene3D" id="3.40.50.150">
    <property type="entry name" value="Vaccinia Virus protein VP39"/>
    <property type="match status" value="1"/>
</dbReference>
<dbReference type="PANTHER" id="PTHR30204:SF69">
    <property type="entry name" value="MERR-FAMILY TRANSCRIPTIONAL REGULATOR"/>
    <property type="match status" value="1"/>
</dbReference>
<dbReference type="PANTHER" id="PTHR30204">
    <property type="entry name" value="REDOX-CYCLING DRUG-SENSING TRANSCRIPTIONAL ACTIVATOR SOXR"/>
    <property type="match status" value="1"/>
</dbReference>
<dbReference type="InterPro" id="IPR009061">
    <property type="entry name" value="DNA-bd_dom_put_sf"/>
</dbReference>
<keyword evidence="3" id="KW-0238">DNA-binding</keyword>
<keyword evidence="1" id="KW-0678">Repressor</keyword>
<accession>A0ABY4RNC6</accession>
<dbReference type="InterPro" id="IPR000551">
    <property type="entry name" value="MerR-type_HTH_dom"/>
</dbReference>
<proteinExistence type="predicted"/>
<dbReference type="InterPro" id="IPR047057">
    <property type="entry name" value="MerR_fam"/>
</dbReference>
<feature type="domain" description="HTH merR-type" evidence="5">
    <location>
        <begin position="1"/>
        <end position="68"/>
    </location>
</feature>
<dbReference type="PRINTS" id="PR00040">
    <property type="entry name" value="HTHMERR"/>
</dbReference>
<dbReference type="RefSeq" id="WP_249865660.1">
    <property type="nucleotide sequence ID" value="NZ_CP027059.1"/>
</dbReference>
<dbReference type="InterPro" id="IPR029063">
    <property type="entry name" value="SAM-dependent_MTases_sf"/>
</dbReference>
<evidence type="ECO:0000256" key="2">
    <source>
        <dbReference type="ARBA" id="ARBA00023015"/>
    </source>
</evidence>
<keyword evidence="6" id="KW-0489">Methyltransferase</keyword>
<keyword evidence="7" id="KW-1185">Reference proteome</keyword>
<reference evidence="6" key="2">
    <citation type="journal article" date="2021" name="J Anim Sci Technol">
        <title>Complete genome sequence of Paenibacillus konkukensis sp. nov. SK3146 as a potential probiotic strain.</title>
        <authorList>
            <person name="Jung H.I."/>
            <person name="Park S."/>
            <person name="Niu K.M."/>
            <person name="Lee S.W."/>
            <person name="Kothari D."/>
            <person name="Yi K.J."/>
            <person name="Kim S.K."/>
        </authorList>
    </citation>
    <scope>NUCLEOTIDE SEQUENCE</scope>
    <source>
        <strain evidence="6">SK3146</strain>
    </source>
</reference>
<dbReference type="CDD" id="cd00592">
    <property type="entry name" value="HTH_MerR-like"/>
    <property type="match status" value="1"/>
</dbReference>
<evidence type="ECO:0000313" key="6">
    <source>
        <dbReference type="EMBL" id="UQZ83663.1"/>
    </source>
</evidence>
<reference evidence="6" key="1">
    <citation type="submission" date="2018-02" db="EMBL/GenBank/DDBJ databases">
        <authorList>
            <person name="Kim S.-K."/>
            <person name="Jung H.-I."/>
            <person name="Lee S.-W."/>
        </authorList>
    </citation>
    <scope>NUCLEOTIDE SEQUENCE</scope>
    <source>
        <strain evidence="6">SK3146</strain>
    </source>
</reference>
<dbReference type="Pfam" id="PF08241">
    <property type="entry name" value="Methyltransf_11"/>
    <property type="match status" value="1"/>
</dbReference>
<dbReference type="GO" id="GO:0008168">
    <property type="term" value="F:methyltransferase activity"/>
    <property type="evidence" value="ECO:0007669"/>
    <property type="project" value="UniProtKB-KW"/>
</dbReference>
<dbReference type="Proteomes" id="UP001057134">
    <property type="component" value="Chromosome"/>
</dbReference>
<dbReference type="InterPro" id="IPR013216">
    <property type="entry name" value="Methyltransf_11"/>
</dbReference>
<dbReference type="CDD" id="cd02440">
    <property type="entry name" value="AdoMet_MTases"/>
    <property type="match status" value="1"/>
</dbReference>
<keyword evidence="6" id="KW-0808">Transferase</keyword>
<evidence type="ECO:0000259" key="5">
    <source>
        <dbReference type="PROSITE" id="PS50937"/>
    </source>
</evidence>